<sequence length="704" mass="77894">MTSAGGPRRQAGNLPEEDSSFVGRGDEVTLGKRTLSQARLLTVTGPPGVGKSRVGLRVAAQVRRRFPDGVWLVGLAGLDDPALLPHTVLETLGVGDYSLRRPIDSLAEYLAYRRLLLVLDNCEHLVHECATLATALLKTAPGLRILITSRHLLGAEGEHVVTVPPLPVPDDTGALPLEAVLASASVELFTARAKVLVPGFTVDAANCHAVAAICRRLEGLPLALELAAKWLRTMSVEQILTGLRNWPEQDEVPDQGARVARYHETLRASFDWSFELCSPAERTLWARASVFAADFDLESAEAVCSDDAVPQEDVLELVVSLLDKSVLSRRDRAGWTRYRLLDPTRRYGARRLAESGDTDRLRRRHRDHYRWLSERAEAQWFGPRQEDWHERMRCEHADLRAALEFCLTTPGEEREGLRLAGALWFCWVGGGWLAEGRHWLDHLLALATEPCGERAKALWANAWITTLQGDVGTALPMLDEARDLARRTGDVAELTSALCVSGYAEHMRDNQHIAVEYLEQALEQERTVGVPSAVTAVSRPILASTVLLLGDTERARALCEECLAMRAPYSVPWSRSWAMWVLGVAAWTDGDTRQACSYARECLRIKQHLNDLVGVALSVELLAWAATEQDAGRTARLLGVSHTLWSEIGTPLFGFAPYLTRHHVSEEQARKALGPQAFEDAFEDGRKLTVPEATSYALHETEEV</sequence>
<dbReference type="InterPro" id="IPR049945">
    <property type="entry name" value="AAA_22"/>
</dbReference>
<evidence type="ECO:0000313" key="5">
    <source>
        <dbReference type="Proteomes" id="UP001500729"/>
    </source>
</evidence>
<dbReference type="Pfam" id="PF13401">
    <property type="entry name" value="AAA_22"/>
    <property type="match status" value="1"/>
</dbReference>
<dbReference type="EMBL" id="BAAAGS010000013">
    <property type="protein sequence ID" value="GAA0524850.1"/>
    <property type="molecule type" value="Genomic_DNA"/>
</dbReference>
<dbReference type="PRINTS" id="PR00364">
    <property type="entry name" value="DISEASERSIST"/>
</dbReference>
<dbReference type="Gene3D" id="3.40.50.300">
    <property type="entry name" value="P-loop containing nucleotide triphosphate hydrolases"/>
    <property type="match status" value="1"/>
</dbReference>
<dbReference type="InterPro" id="IPR058852">
    <property type="entry name" value="HTH_77"/>
</dbReference>
<evidence type="ECO:0000259" key="2">
    <source>
        <dbReference type="Pfam" id="PF13401"/>
    </source>
</evidence>
<dbReference type="Gene3D" id="1.25.40.10">
    <property type="entry name" value="Tetratricopeptide repeat domain"/>
    <property type="match status" value="1"/>
</dbReference>
<dbReference type="PANTHER" id="PTHR47691">
    <property type="entry name" value="REGULATOR-RELATED"/>
    <property type="match status" value="1"/>
</dbReference>
<dbReference type="RefSeq" id="WP_044547963.1">
    <property type="nucleotide sequence ID" value="NZ_BAAAGS010000013.1"/>
</dbReference>
<dbReference type="SUPFAM" id="SSF48452">
    <property type="entry name" value="TPR-like"/>
    <property type="match status" value="1"/>
</dbReference>
<dbReference type="InterPro" id="IPR027417">
    <property type="entry name" value="P-loop_NTPase"/>
</dbReference>
<dbReference type="Pfam" id="PF25872">
    <property type="entry name" value="HTH_77"/>
    <property type="match status" value="1"/>
</dbReference>
<evidence type="ECO:0000256" key="1">
    <source>
        <dbReference type="SAM" id="MobiDB-lite"/>
    </source>
</evidence>
<protein>
    <submittedName>
        <fullName evidence="4">LuxR family transcriptional regulator</fullName>
    </submittedName>
</protein>
<evidence type="ECO:0000259" key="3">
    <source>
        <dbReference type="Pfam" id="PF25872"/>
    </source>
</evidence>
<comment type="caution">
    <text evidence="4">The sequence shown here is derived from an EMBL/GenBank/DDBJ whole genome shotgun (WGS) entry which is preliminary data.</text>
</comment>
<reference evidence="5" key="1">
    <citation type="journal article" date="2019" name="Int. J. Syst. Evol. Microbiol.">
        <title>The Global Catalogue of Microorganisms (GCM) 10K type strain sequencing project: providing services to taxonomists for standard genome sequencing and annotation.</title>
        <authorList>
            <consortium name="The Broad Institute Genomics Platform"/>
            <consortium name="The Broad Institute Genome Sequencing Center for Infectious Disease"/>
            <person name="Wu L."/>
            <person name="Ma J."/>
        </authorList>
    </citation>
    <scope>NUCLEOTIDE SEQUENCE [LARGE SCALE GENOMIC DNA]</scope>
    <source>
        <strain evidence="5">JCM 10303</strain>
    </source>
</reference>
<proteinExistence type="predicted"/>
<name>A0ABP3MTG9_SACER</name>
<feature type="domain" description="ORC1/DEAH AAA+ ATPase" evidence="2">
    <location>
        <begin position="36"/>
        <end position="138"/>
    </location>
</feature>
<dbReference type="SUPFAM" id="SSF52540">
    <property type="entry name" value="P-loop containing nucleoside triphosphate hydrolases"/>
    <property type="match status" value="1"/>
</dbReference>
<gene>
    <name evidence="4" type="ORF">GCM10009533_25330</name>
</gene>
<feature type="domain" description="Winged helix-turn-helix" evidence="3">
    <location>
        <begin position="279"/>
        <end position="353"/>
    </location>
</feature>
<dbReference type="PANTHER" id="PTHR47691:SF3">
    <property type="entry name" value="HTH-TYPE TRANSCRIPTIONAL REGULATOR RV0890C-RELATED"/>
    <property type="match status" value="1"/>
</dbReference>
<accession>A0ABP3MTG9</accession>
<keyword evidence="5" id="KW-1185">Reference proteome</keyword>
<organism evidence="4 5">
    <name type="scientific">Saccharopolyspora erythraea</name>
    <name type="common">Streptomyces erythraeus</name>
    <dbReference type="NCBI Taxonomy" id="1836"/>
    <lineage>
        <taxon>Bacteria</taxon>
        <taxon>Bacillati</taxon>
        <taxon>Actinomycetota</taxon>
        <taxon>Actinomycetes</taxon>
        <taxon>Pseudonocardiales</taxon>
        <taxon>Pseudonocardiaceae</taxon>
        <taxon>Saccharopolyspora</taxon>
    </lineage>
</organism>
<feature type="region of interest" description="Disordered" evidence="1">
    <location>
        <begin position="1"/>
        <end position="24"/>
    </location>
</feature>
<dbReference type="Proteomes" id="UP001500729">
    <property type="component" value="Unassembled WGS sequence"/>
</dbReference>
<evidence type="ECO:0000313" key="4">
    <source>
        <dbReference type="EMBL" id="GAA0524850.1"/>
    </source>
</evidence>
<dbReference type="InterPro" id="IPR011990">
    <property type="entry name" value="TPR-like_helical_dom_sf"/>
</dbReference>